<sequence>MQGARRARGGGWLLLALGLQLAGAWAQELPLYLMEVPPITVNQGEHKGIIGDITLEALRRAGYGYQLIVVPSPRALSSVPLLQDTLIIPLARLPERESSFTWIAEIMQVERAFYTREQPIASFAEARSRLHSIAVSRGSAGYTILLEQGFAPSQLVEVNQGPSALHMLQAGRVEAWYNPVLEADLLQRQEGGPALLRGAALGSTGQYLACSRQCTDRLVRRLSAAVASMRADGSLERIKARYLQPQ</sequence>
<organism evidence="1 2">
    <name type="scientific">Aquipseudomonas alcaligenes</name>
    <name type="common">Pseudomonas alcaligenes</name>
    <dbReference type="NCBI Taxonomy" id="43263"/>
    <lineage>
        <taxon>Bacteria</taxon>
        <taxon>Pseudomonadati</taxon>
        <taxon>Pseudomonadota</taxon>
        <taxon>Gammaproteobacteria</taxon>
        <taxon>Pseudomonadales</taxon>
        <taxon>Pseudomonadaceae</taxon>
        <taxon>Aquipseudomonas</taxon>
    </lineage>
</organism>
<reference evidence="1 2" key="1">
    <citation type="submission" date="2016-06" db="EMBL/GenBank/DDBJ databases">
        <authorList>
            <person name="Ramos C."/>
            <person name="Pintado A."/>
            <person name="Crespo-Gomez J.I."/>
        </authorList>
    </citation>
    <scope>NUCLEOTIDE SEQUENCE [LARGE SCALE GENOMIC DNA]</scope>
    <source>
        <strain evidence="1 2">AVO110</strain>
    </source>
</reference>
<comment type="caution">
    <text evidence="1">The sequence shown here is derived from an EMBL/GenBank/DDBJ whole genome shotgun (WGS) entry which is preliminary data.</text>
</comment>
<protein>
    <recommendedName>
        <fullName evidence="3">Solute-binding protein family 3/N-terminal domain-containing protein</fullName>
    </recommendedName>
</protein>
<accession>A0ABR7S7U5</accession>
<gene>
    <name evidence="1" type="ORF">A9179_21835</name>
</gene>
<dbReference type="Gene3D" id="3.40.190.10">
    <property type="entry name" value="Periplasmic binding protein-like II"/>
    <property type="match status" value="2"/>
</dbReference>
<name>A0ABR7S7U5_AQUAC</name>
<dbReference type="SUPFAM" id="SSF53850">
    <property type="entry name" value="Periplasmic binding protein-like II"/>
    <property type="match status" value="1"/>
</dbReference>
<dbReference type="EMBL" id="LZEU01000001">
    <property type="protein sequence ID" value="MBC9252915.1"/>
    <property type="molecule type" value="Genomic_DNA"/>
</dbReference>
<evidence type="ECO:0000313" key="1">
    <source>
        <dbReference type="EMBL" id="MBC9252915.1"/>
    </source>
</evidence>
<dbReference type="Proteomes" id="UP000744555">
    <property type="component" value="Unassembled WGS sequence"/>
</dbReference>
<dbReference type="RefSeq" id="WP_187808355.1">
    <property type="nucleotide sequence ID" value="NZ_LZEU01000001.1"/>
</dbReference>
<proteinExistence type="predicted"/>
<dbReference type="PANTHER" id="PTHR38834">
    <property type="entry name" value="PERIPLASMIC SUBSTRATE BINDING PROTEIN FAMILY 3"/>
    <property type="match status" value="1"/>
</dbReference>
<evidence type="ECO:0008006" key="3">
    <source>
        <dbReference type="Google" id="ProtNLM"/>
    </source>
</evidence>
<keyword evidence="2" id="KW-1185">Reference proteome</keyword>
<dbReference type="PANTHER" id="PTHR38834:SF3">
    <property type="entry name" value="SOLUTE-BINDING PROTEIN FAMILY 3_N-TERMINAL DOMAIN-CONTAINING PROTEIN"/>
    <property type="match status" value="1"/>
</dbReference>
<evidence type="ECO:0000313" key="2">
    <source>
        <dbReference type="Proteomes" id="UP000744555"/>
    </source>
</evidence>